<keyword evidence="6" id="KW-1185">Reference proteome</keyword>
<evidence type="ECO:0000313" key="6">
    <source>
        <dbReference type="Proteomes" id="UP000637578"/>
    </source>
</evidence>
<dbReference type="InterPro" id="IPR000524">
    <property type="entry name" value="Tscrpt_reg_HTH_GntR"/>
</dbReference>
<dbReference type="EMBL" id="BMMK01000001">
    <property type="protein sequence ID" value="GGM34668.1"/>
    <property type="molecule type" value="Genomic_DNA"/>
</dbReference>
<dbReference type="SMART" id="SM00345">
    <property type="entry name" value="HTH_GNTR"/>
    <property type="match status" value="1"/>
</dbReference>
<evidence type="ECO:0000313" key="5">
    <source>
        <dbReference type="EMBL" id="GGM34668.1"/>
    </source>
</evidence>
<reference evidence="5" key="1">
    <citation type="journal article" date="2014" name="Int. J. Syst. Evol. Microbiol.">
        <title>Complete genome sequence of Corynebacterium casei LMG S-19264T (=DSM 44701T), isolated from a smear-ripened cheese.</title>
        <authorList>
            <consortium name="US DOE Joint Genome Institute (JGI-PGF)"/>
            <person name="Walter F."/>
            <person name="Albersmeier A."/>
            <person name="Kalinowski J."/>
            <person name="Ruckert C."/>
        </authorList>
    </citation>
    <scope>NUCLEOTIDE SEQUENCE</scope>
    <source>
        <strain evidence="5">CGMCC 4.5737</strain>
    </source>
</reference>
<dbReference type="GO" id="GO:0045892">
    <property type="term" value="P:negative regulation of DNA-templated transcription"/>
    <property type="evidence" value="ECO:0007669"/>
    <property type="project" value="TreeGrafter"/>
</dbReference>
<name>A0A8J3C8P0_9PSEU</name>
<keyword evidence="2" id="KW-0238">DNA-binding</keyword>
<keyword evidence="1" id="KW-0805">Transcription regulation</keyword>
<proteinExistence type="predicted"/>
<comment type="caution">
    <text evidence="5">The sequence shown here is derived from an EMBL/GenBank/DDBJ whole genome shotgun (WGS) entry which is preliminary data.</text>
</comment>
<dbReference type="InterPro" id="IPR036390">
    <property type="entry name" value="WH_DNA-bd_sf"/>
</dbReference>
<protein>
    <recommendedName>
        <fullName evidence="4">HTH gntR-type domain-containing protein</fullName>
    </recommendedName>
</protein>
<keyword evidence="3" id="KW-0804">Transcription</keyword>
<dbReference type="PANTHER" id="PTHR44846:SF1">
    <property type="entry name" value="MANNOSYL-D-GLYCERATE TRANSPORT_METABOLISM SYSTEM REPRESSOR MNGR-RELATED"/>
    <property type="match status" value="1"/>
</dbReference>
<dbReference type="Pfam" id="PF13671">
    <property type="entry name" value="AAA_33"/>
    <property type="match status" value="1"/>
</dbReference>
<dbReference type="SUPFAM" id="SSF52540">
    <property type="entry name" value="P-loop containing nucleoside triphosphate hydrolases"/>
    <property type="match status" value="1"/>
</dbReference>
<dbReference type="PROSITE" id="PS50949">
    <property type="entry name" value="HTH_GNTR"/>
    <property type="match status" value="1"/>
</dbReference>
<evidence type="ECO:0000256" key="3">
    <source>
        <dbReference type="ARBA" id="ARBA00023163"/>
    </source>
</evidence>
<evidence type="ECO:0000256" key="2">
    <source>
        <dbReference type="ARBA" id="ARBA00023125"/>
    </source>
</evidence>
<dbReference type="CDD" id="cd07377">
    <property type="entry name" value="WHTH_GntR"/>
    <property type="match status" value="1"/>
</dbReference>
<organism evidence="5 6">
    <name type="scientific">Longimycelium tulufanense</name>
    <dbReference type="NCBI Taxonomy" id="907463"/>
    <lineage>
        <taxon>Bacteria</taxon>
        <taxon>Bacillati</taxon>
        <taxon>Actinomycetota</taxon>
        <taxon>Actinomycetes</taxon>
        <taxon>Pseudonocardiales</taxon>
        <taxon>Pseudonocardiaceae</taxon>
        <taxon>Longimycelium</taxon>
    </lineage>
</organism>
<dbReference type="GO" id="GO:0003677">
    <property type="term" value="F:DNA binding"/>
    <property type="evidence" value="ECO:0007669"/>
    <property type="project" value="UniProtKB-KW"/>
</dbReference>
<accession>A0A8J3C8P0</accession>
<dbReference type="PANTHER" id="PTHR44846">
    <property type="entry name" value="MANNOSYL-D-GLYCERATE TRANSPORT/METABOLISM SYSTEM REPRESSOR MNGR-RELATED"/>
    <property type="match status" value="1"/>
</dbReference>
<dbReference type="InterPro" id="IPR027417">
    <property type="entry name" value="P-loop_NTPase"/>
</dbReference>
<dbReference type="RefSeq" id="WP_189052907.1">
    <property type="nucleotide sequence ID" value="NZ_BMMK01000001.1"/>
</dbReference>
<reference evidence="5" key="2">
    <citation type="submission" date="2020-09" db="EMBL/GenBank/DDBJ databases">
        <authorList>
            <person name="Sun Q."/>
            <person name="Zhou Y."/>
        </authorList>
    </citation>
    <scope>NUCLEOTIDE SEQUENCE</scope>
    <source>
        <strain evidence="5">CGMCC 4.5737</strain>
    </source>
</reference>
<dbReference type="InterPro" id="IPR036388">
    <property type="entry name" value="WH-like_DNA-bd_sf"/>
</dbReference>
<evidence type="ECO:0000256" key="1">
    <source>
        <dbReference type="ARBA" id="ARBA00023015"/>
    </source>
</evidence>
<sequence length="283" mass="31247">MTTPASPQNLQRGTSALVIARNIRNDIESGRLAHGQQLPSTRALADEWGTSVATINRAMGMLAEEGLVLNRARSSRLVNYPAGVAKRPDGRPRTPKVVLIGGYAGSGKTELGRILARETGWPILDKDTTTRAVVEAALETLGESPHDRESELYLTVIRPAEYNALIATLIENAQCGNSSIVTAPFIRELGDQAWCDRLSANLTSMGAELYVVWVRCDADTMRTYLRHRGAARDAWKLAHWEQYLTGKDIEFRPVIQHQIIDNSAESRPLQQQAAELLDQVIRP</sequence>
<dbReference type="SUPFAM" id="SSF46785">
    <property type="entry name" value="Winged helix' DNA-binding domain"/>
    <property type="match status" value="1"/>
</dbReference>
<evidence type="ECO:0000259" key="4">
    <source>
        <dbReference type="PROSITE" id="PS50949"/>
    </source>
</evidence>
<dbReference type="GO" id="GO:0003700">
    <property type="term" value="F:DNA-binding transcription factor activity"/>
    <property type="evidence" value="ECO:0007669"/>
    <property type="project" value="InterPro"/>
</dbReference>
<dbReference type="Gene3D" id="1.10.10.10">
    <property type="entry name" value="Winged helix-like DNA-binding domain superfamily/Winged helix DNA-binding domain"/>
    <property type="match status" value="1"/>
</dbReference>
<dbReference type="InterPro" id="IPR050679">
    <property type="entry name" value="Bact_HTH_transcr_reg"/>
</dbReference>
<dbReference type="Pfam" id="PF00392">
    <property type="entry name" value="GntR"/>
    <property type="match status" value="1"/>
</dbReference>
<feature type="domain" description="HTH gntR-type" evidence="4">
    <location>
        <begin position="13"/>
        <end position="81"/>
    </location>
</feature>
<dbReference type="Gene3D" id="3.40.50.300">
    <property type="entry name" value="P-loop containing nucleotide triphosphate hydrolases"/>
    <property type="match status" value="1"/>
</dbReference>
<dbReference type="Proteomes" id="UP000637578">
    <property type="component" value="Unassembled WGS sequence"/>
</dbReference>
<dbReference type="AlphaFoldDB" id="A0A8J3C8P0"/>
<gene>
    <name evidence="5" type="ORF">GCM10012275_02410</name>
</gene>